<dbReference type="GO" id="GO:0009055">
    <property type="term" value="F:electron transfer activity"/>
    <property type="evidence" value="ECO:0007669"/>
    <property type="project" value="InterPro"/>
</dbReference>
<dbReference type="PANTHER" id="PTHR43153">
    <property type="entry name" value="ELECTRON TRANSFER FLAVOPROTEIN ALPHA"/>
    <property type="match status" value="1"/>
</dbReference>
<dbReference type="SMART" id="SM00893">
    <property type="entry name" value="ETF"/>
    <property type="match status" value="1"/>
</dbReference>
<reference evidence="5" key="1">
    <citation type="submission" date="2020-05" db="EMBL/GenBank/DDBJ databases">
        <authorList>
            <person name="Chiriac C."/>
            <person name="Salcher M."/>
            <person name="Ghai R."/>
            <person name="Kavagutti S V."/>
        </authorList>
    </citation>
    <scope>NUCLEOTIDE SEQUENCE</scope>
</reference>
<sequence length="322" mass="32322">MALNNIWVFAQVANGAPTTGTLELLTKARSLGGTVSAFVGSDGAAVAAALGEYGATTVYATGDLGGKLPGVAVSSAMKAVIDGGNAPDLIIFPQSYEGRDVVSRLSVKLDRTVLTNNIDIAVDGDSVNATTPVFGGNVLVTTGFTGSGPHLAAFRPKSFAAESAGGAAAAVVAAPVPDLGATGGATVTAVHVEETSGPKLDEANIVVSGGRGLGEAANYEMIEQLAKLLKGAPGASRAIVDAGWVPYSYQVGQTGKVVKPSVYLAAGISGATQHMVGMKGSKNIIAINKDKEAPIFGIADLGIVGDVHKVLPKLIEALKGRS</sequence>
<organism evidence="5">
    <name type="scientific">freshwater metagenome</name>
    <dbReference type="NCBI Taxonomy" id="449393"/>
    <lineage>
        <taxon>unclassified sequences</taxon>
        <taxon>metagenomes</taxon>
        <taxon>ecological metagenomes</taxon>
    </lineage>
</organism>
<evidence type="ECO:0000259" key="4">
    <source>
        <dbReference type="SMART" id="SM00893"/>
    </source>
</evidence>
<evidence type="ECO:0000256" key="1">
    <source>
        <dbReference type="ARBA" id="ARBA00005817"/>
    </source>
</evidence>
<comment type="similarity">
    <text evidence="1">Belongs to the ETF alpha-subunit/FixB family.</text>
</comment>
<dbReference type="Gene3D" id="3.40.50.620">
    <property type="entry name" value="HUPs"/>
    <property type="match status" value="1"/>
</dbReference>
<dbReference type="GO" id="GO:0033539">
    <property type="term" value="P:fatty acid beta-oxidation using acyl-CoA dehydrogenase"/>
    <property type="evidence" value="ECO:0007669"/>
    <property type="project" value="TreeGrafter"/>
</dbReference>
<evidence type="ECO:0000313" key="5">
    <source>
        <dbReference type="EMBL" id="CAB4789860.1"/>
    </source>
</evidence>
<dbReference type="Pfam" id="PF01012">
    <property type="entry name" value="ETF"/>
    <property type="match status" value="1"/>
</dbReference>
<name>A0A6J6WXI6_9ZZZZ</name>
<dbReference type="InterPro" id="IPR014729">
    <property type="entry name" value="Rossmann-like_a/b/a_fold"/>
</dbReference>
<feature type="domain" description="Electron transfer flavoprotein alpha/beta-subunit N-terminal" evidence="4">
    <location>
        <begin position="6"/>
        <end position="187"/>
    </location>
</feature>
<evidence type="ECO:0000256" key="3">
    <source>
        <dbReference type="ARBA" id="ARBA00022827"/>
    </source>
</evidence>
<dbReference type="SUPFAM" id="SSF52467">
    <property type="entry name" value="DHS-like NAD/FAD-binding domain"/>
    <property type="match status" value="1"/>
</dbReference>
<dbReference type="EMBL" id="CAFAAI010000036">
    <property type="protein sequence ID" value="CAB4789860.1"/>
    <property type="molecule type" value="Genomic_DNA"/>
</dbReference>
<dbReference type="FunFam" id="3.40.50.1220:FF:000001">
    <property type="entry name" value="Electron transfer flavoprotein, alpha subunit"/>
    <property type="match status" value="1"/>
</dbReference>
<protein>
    <submittedName>
        <fullName evidence="5">Unannotated protein</fullName>
    </submittedName>
</protein>
<dbReference type="Pfam" id="PF00766">
    <property type="entry name" value="ETF_alpha"/>
    <property type="match status" value="1"/>
</dbReference>
<accession>A0A6J6WXI6</accession>
<keyword evidence="3" id="KW-0274">FAD</keyword>
<dbReference type="InterPro" id="IPR014731">
    <property type="entry name" value="ETF_asu_C"/>
</dbReference>
<dbReference type="PANTHER" id="PTHR43153:SF1">
    <property type="entry name" value="ELECTRON TRANSFER FLAVOPROTEIN SUBUNIT ALPHA, MITOCHONDRIAL"/>
    <property type="match status" value="1"/>
</dbReference>
<proteinExistence type="inferred from homology"/>
<dbReference type="Gene3D" id="3.40.50.1220">
    <property type="entry name" value="TPP-binding domain"/>
    <property type="match status" value="1"/>
</dbReference>
<evidence type="ECO:0000256" key="2">
    <source>
        <dbReference type="ARBA" id="ARBA00022630"/>
    </source>
</evidence>
<gene>
    <name evidence="5" type="ORF">UFOPK2992_00341</name>
</gene>
<keyword evidence="2" id="KW-0285">Flavoprotein</keyword>
<dbReference type="GO" id="GO:0050660">
    <property type="term" value="F:flavin adenine dinucleotide binding"/>
    <property type="evidence" value="ECO:0007669"/>
    <property type="project" value="InterPro"/>
</dbReference>
<dbReference type="InterPro" id="IPR001308">
    <property type="entry name" value="ETF_a/FixB"/>
</dbReference>
<dbReference type="InterPro" id="IPR029035">
    <property type="entry name" value="DHS-like_NAD/FAD-binding_dom"/>
</dbReference>
<dbReference type="InterPro" id="IPR014730">
    <property type="entry name" value="ETF_a/b_N"/>
</dbReference>
<dbReference type="SUPFAM" id="SSF52402">
    <property type="entry name" value="Adenine nucleotide alpha hydrolases-like"/>
    <property type="match status" value="1"/>
</dbReference>
<dbReference type="AlphaFoldDB" id="A0A6J6WXI6"/>
<dbReference type="PIRSF" id="PIRSF000089">
    <property type="entry name" value="Electra_flavoP_a"/>
    <property type="match status" value="1"/>
</dbReference>